<dbReference type="PROSITE" id="PS50181">
    <property type="entry name" value="FBOX"/>
    <property type="match status" value="1"/>
</dbReference>
<dbReference type="RefSeq" id="XP_025371707.1">
    <property type="nucleotide sequence ID" value="XM_025510017.1"/>
</dbReference>
<dbReference type="InParanoid" id="A0A316W3R4"/>
<dbReference type="InterPro" id="IPR001810">
    <property type="entry name" value="F-box_dom"/>
</dbReference>
<evidence type="ECO:0000256" key="1">
    <source>
        <dbReference type="SAM" id="MobiDB-lite"/>
    </source>
</evidence>
<feature type="domain" description="F-box" evidence="2">
    <location>
        <begin position="116"/>
        <end position="162"/>
    </location>
</feature>
<dbReference type="STRING" id="1522189.A0A316W3R4"/>
<feature type="compositionally biased region" description="Low complexity" evidence="1">
    <location>
        <begin position="88"/>
        <end position="101"/>
    </location>
</feature>
<feature type="compositionally biased region" description="Basic and acidic residues" evidence="1">
    <location>
        <begin position="213"/>
        <end position="222"/>
    </location>
</feature>
<feature type="compositionally biased region" description="Acidic residues" evidence="1">
    <location>
        <begin position="38"/>
        <end position="52"/>
    </location>
</feature>
<protein>
    <recommendedName>
        <fullName evidence="2">F-box domain-containing protein</fullName>
    </recommendedName>
</protein>
<dbReference type="EMBL" id="KZ819360">
    <property type="protein sequence ID" value="PWN44547.1"/>
    <property type="molecule type" value="Genomic_DNA"/>
</dbReference>
<dbReference type="Gene3D" id="1.20.1280.50">
    <property type="match status" value="1"/>
</dbReference>
<keyword evidence="4" id="KW-1185">Reference proteome</keyword>
<evidence type="ECO:0000259" key="2">
    <source>
        <dbReference type="PROSITE" id="PS50181"/>
    </source>
</evidence>
<dbReference type="SUPFAM" id="SSF81383">
    <property type="entry name" value="F-box domain"/>
    <property type="match status" value="1"/>
</dbReference>
<dbReference type="Pfam" id="PF12937">
    <property type="entry name" value="F-box-like"/>
    <property type="match status" value="1"/>
</dbReference>
<name>A0A316W3R4_9BASI</name>
<dbReference type="AlphaFoldDB" id="A0A316W3R4"/>
<evidence type="ECO:0000313" key="3">
    <source>
        <dbReference type="EMBL" id="PWN44547.1"/>
    </source>
</evidence>
<dbReference type="GeneID" id="37031887"/>
<proteinExistence type="predicted"/>
<accession>A0A316W3R4</accession>
<dbReference type="SMART" id="SM00256">
    <property type="entry name" value="FBOX"/>
    <property type="match status" value="1"/>
</dbReference>
<dbReference type="InterPro" id="IPR036047">
    <property type="entry name" value="F-box-like_dom_sf"/>
</dbReference>
<organism evidence="3 4">
    <name type="scientific">Ceraceosorus guamensis</name>
    <dbReference type="NCBI Taxonomy" id="1522189"/>
    <lineage>
        <taxon>Eukaryota</taxon>
        <taxon>Fungi</taxon>
        <taxon>Dikarya</taxon>
        <taxon>Basidiomycota</taxon>
        <taxon>Ustilaginomycotina</taxon>
        <taxon>Exobasidiomycetes</taxon>
        <taxon>Ceraceosorales</taxon>
        <taxon>Ceraceosoraceae</taxon>
        <taxon>Ceraceosorus</taxon>
    </lineage>
</organism>
<feature type="region of interest" description="Disordered" evidence="1">
    <location>
        <begin position="207"/>
        <end position="306"/>
    </location>
</feature>
<evidence type="ECO:0000313" key="4">
    <source>
        <dbReference type="Proteomes" id="UP000245783"/>
    </source>
</evidence>
<feature type="region of interest" description="Disordered" evidence="1">
    <location>
        <begin position="88"/>
        <end position="112"/>
    </location>
</feature>
<gene>
    <name evidence="3" type="ORF">IE81DRAFT_10205</name>
</gene>
<feature type="region of interest" description="Disordered" evidence="1">
    <location>
        <begin position="16"/>
        <end position="75"/>
    </location>
</feature>
<dbReference type="CDD" id="cd09917">
    <property type="entry name" value="F-box_SF"/>
    <property type="match status" value="1"/>
</dbReference>
<sequence>MSSLLQNVLTARLGSVTGAEASSTSSQDAAVPNGQALDEWEAVESGPSDDELIGVASAPGTPHISRPSSPGGSSAAALHHLTLAAAENTASASSVPKKASSLRSEPFTRIKHKSKTDPLRALPGVISQRIFLSLPVQALRSCSLVCRRWRRSATLNYCWYRIVQSQSMQGDSTPSGPSSTLLDVVNSTSTGAGARWTRRESKVDWLTSYGKQKQREARDEARYGSSSGNSSGYATPSRSQRLADAGIQTAKDRNEERWQAEENSEWSKQDMRDYYKNQGSRGGKLRGKSGKGGAKTGSANDGGLWE</sequence>
<dbReference type="Proteomes" id="UP000245783">
    <property type="component" value="Unassembled WGS sequence"/>
</dbReference>
<dbReference type="OrthoDB" id="6419443at2759"/>
<reference evidence="3 4" key="1">
    <citation type="journal article" date="2018" name="Mol. Biol. Evol.">
        <title>Broad Genomic Sampling Reveals a Smut Pathogenic Ancestry of the Fungal Clade Ustilaginomycotina.</title>
        <authorList>
            <person name="Kijpornyongpan T."/>
            <person name="Mondo S.J."/>
            <person name="Barry K."/>
            <person name="Sandor L."/>
            <person name="Lee J."/>
            <person name="Lipzen A."/>
            <person name="Pangilinan J."/>
            <person name="LaButti K."/>
            <person name="Hainaut M."/>
            <person name="Henrissat B."/>
            <person name="Grigoriev I.V."/>
            <person name="Spatafora J.W."/>
            <person name="Aime M.C."/>
        </authorList>
    </citation>
    <scope>NUCLEOTIDE SEQUENCE [LARGE SCALE GENOMIC DNA]</scope>
    <source>
        <strain evidence="3 4">MCA 4658</strain>
    </source>
</reference>
<feature type="compositionally biased region" description="Basic and acidic residues" evidence="1">
    <location>
        <begin position="250"/>
        <end position="275"/>
    </location>
</feature>